<feature type="domain" description="HTH lacI-type" evidence="4">
    <location>
        <begin position="10"/>
        <end position="64"/>
    </location>
</feature>
<dbReference type="SMART" id="SM00354">
    <property type="entry name" value="HTH_LACI"/>
    <property type="match status" value="1"/>
</dbReference>
<dbReference type="Proteomes" id="UP000241203">
    <property type="component" value="Unassembled WGS sequence"/>
</dbReference>
<dbReference type="InterPro" id="IPR028082">
    <property type="entry name" value="Peripla_BP_I"/>
</dbReference>
<dbReference type="Pfam" id="PF13377">
    <property type="entry name" value="Peripla_BP_3"/>
    <property type="match status" value="1"/>
</dbReference>
<dbReference type="OrthoDB" id="4268837at2"/>
<reference evidence="6 8" key="1">
    <citation type="submission" date="2018-03" db="EMBL/GenBank/DDBJ databases">
        <title>Genomic Encyclopedia of Archaeal and Bacterial Type Strains, Phase II (KMG-II): from individual species to whole genera.</title>
        <authorList>
            <person name="Goeker M."/>
        </authorList>
    </citation>
    <scope>NUCLEOTIDE SEQUENCE [LARGE SCALE GENOMIC DNA]</scope>
    <source>
        <strain evidence="6 8">DSM 21548</strain>
    </source>
</reference>
<organism evidence="6 8">
    <name type="scientific">Labedella gwakjiensis</name>
    <dbReference type="NCBI Taxonomy" id="390269"/>
    <lineage>
        <taxon>Bacteria</taxon>
        <taxon>Bacillati</taxon>
        <taxon>Actinomycetota</taxon>
        <taxon>Actinomycetes</taxon>
        <taxon>Micrococcales</taxon>
        <taxon>Microbacteriaceae</taxon>
        <taxon>Labedella</taxon>
    </lineage>
</organism>
<sequence>MNTIAGHHAPTLEAVAEAAGVSRATVSRVVNGSPRVRGEVVEAVQKAIAELGYVPNRAARSLASSRTHSIALLVPEEVSRFFGDPYFASFTTGLDRRLADSEYVLNLVVARDDPDRKAVRYVRGGNVDGAIVVSHHSGHEFLAQLEGAVPVVFGGRPEAGISTDPYYVDVDNVAGGRLATEHLIGLGRRRIATIAGPEDMSAGVDRLAGFRAALDDAGLPSDAVGHGNFTAPGGAEAMRRLLDTHPDIDGLFVASDLMATGALGALATRGIRVPEDVAIVGYDDSPAATWGEVGLTTVSQPSELMGATTVDVLLRLLRGEPDVPHANIVPTTLVRRDSA</sequence>
<evidence type="ECO:0000256" key="3">
    <source>
        <dbReference type="ARBA" id="ARBA00023163"/>
    </source>
</evidence>
<gene>
    <name evidence="6" type="ORF">CLV49_1878</name>
    <name evidence="7" type="ORF">ELQ93_09830</name>
</gene>
<keyword evidence="1" id="KW-0805">Transcription regulation</keyword>
<proteinExistence type="predicted"/>
<evidence type="ECO:0000313" key="7">
    <source>
        <dbReference type="EMBL" id="RUQ87201.1"/>
    </source>
</evidence>
<reference evidence="7 9" key="2">
    <citation type="submission" date="2018-12" db="EMBL/GenBank/DDBJ databases">
        <authorList>
            <person name="hu s."/>
            <person name="Xu Y."/>
            <person name="Xu B."/>
            <person name="Li F."/>
        </authorList>
    </citation>
    <scope>NUCLEOTIDE SEQUENCE [LARGE SCALE GENOMIC DNA]</scope>
    <source>
        <strain evidence="7 9">KSW2-17</strain>
    </source>
</reference>
<dbReference type="SUPFAM" id="SSF53822">
    <property type="entry name" value="Periplasmic binding protein-like I"/>
    <property type="match status" value="1"/>
</dbReference>
<dbReference type="CDD" id="cd01392">
    <property type="entry name" value="HTH_LacI"/>
    <property type="match status" value="1"/>
</dbReference>
<dbReference type="AlphaFoldDB" id="A0A2P8GWB9"/>
<evidence type="ECO:0000259" key="5">
    <source>
        <dbReference type="PROSITE" id="PS50943"/>
    </source>
</evidence>
<dbReference type="Pfam" id="PF00356">
    <property type="entry name" value="LacI"/>
    <property type="match status" value="1"/>
</dbReference>
<dbReference type="EMBL" id="RZGY01000001">
    <property type="protein sequence ID" value="RUQ87201.1"/>
    <property type="molecule type" value="Genomic_DNA"/>
</dbReference>
<keyword evidence="9" id="KW-1185">Reference proteome</keyword>
<evidence type="ECO:0000313" key="9">
    <source>
        <dbReference type="Proteomes" id="UP000268291"/>
    </source>
</evidence>
<dbReference type="Proteomes" id="UP000268291">
    <property type="component" value="Unassembled WGS sequence"/>
</dbReference>
<accession>A0A2P8GWB9</accession>
<dbReference type="InterPro" id="IPR000843">
    <property type="entry name" value="HTH_LacI"/>
</dbReference>
<dbReference type="SUPFAM" id="SSF47413">
    <property type="entry name" value="lambda repressor-like DNA-binding domains"/>
    <property type="match status" value="1"/>
</dbReference>
<evidence type="ECO:0000313" key="8">
    <source>
        <dbReference type="Proteomes" id="UP000241203"/>
    </source>
</evidence>
<dbReference type="EMBL" id="PYAU01000001">
    <property type="protein sequence ID" value="PSL38261.1"/>
    <property type="molecule type" value="Genomic_DNA"/>
</dbReference>
<dbReference type="GO" id="GO:0003700">
    <property type="term" value="F:DNA-binding transcription factor activity"/>
    <property type="evidence" value="ECO:0007669"/>
    <property type="project" value="TreeGrafter"/>
</dbReference>
<dbReference type="PANTHER" id="PTHR30146">
    <property type="entry name" value="LACI-RELATED TRANSCRIPTIONAL REPRESSOR"/>
    <property type="match status" value="1"/>
</dbReference>
<protein>
    <submittedName>
        <fullName evidence="6">LacI family transcriptional regulator</fullName>
    </submittedName>
</protein>
<dbReference type="PROSITE" id="PS50943">
    <property type="entry name" value="HTH_CROC1"/>
    <property type="match status" value="1"/>
</dbReference>
<feature type="domain" description="HTH cro/C1-type" evidence="5">
    <location>
        <begin position="11"/>
        <end position="54"/>
    </location>
</feature>
<dbReference type="Gene3D" id="1.10.260.40">
    <property type="entry name" value="lambda repressor-like DNA-binding domains"/>
    <property type="match status" value="1"/>
</dbReference>
<name>A0A2P8GWB9_9MICO</name>
<evidence type="ECO:0000313" key="6">
    <source>
        <dbReference type="EMBL" id="PSL38261.1"/>
    </source>
</evidence>
<evidence type="ECO:0000259" key="4">
    <source>
        <dbReference type="PROSITE" id="PS50932"/>
    </source>
</evidence>
<dbReference type="PANTHER" id="PTHR30146:SF109">
    <property type="entry name" value="HTH-TYPE TRANSCRIPTIONAL REGULATOR GALS"/>
    <property type="match status" value="1"/>
</dbReference>
<evidence type="ECO:0000256" key="2">
    <source>
        <dbReference type="ARBA" id="ARBA00023125"/>
    </source>
</evidence>
<keyword evidence="2" id="KW-0238">DNA-binding</keyword>
<comment type="caution">
    <text evidence="6">The sequence shown here is derived from an EMBL/GenBank/DDBJ whole genome shotgun (WGS) entry which is preliminary data.</text>
</comment>
<keyword evidence="3" id="KW-0804">Transcription</keyword>
<dbReference type="GO" id="GO:0000976">
    <property type="term" value="F:transcription cis-regulatory region binding"/>
    <property type="evidence" value="ECO:0007669"/>
    <property type="project" value="TreeGrafter"/>
</dbReference>
<dbReference type="CDD" id="cd06267">
    <property type="entry name" value="PBP1_LacI_sugar_binding-like"/>
    <property type="match status" value="1"/>
</dbReference>
<dbReference type="PROSITE" id="PS50932">
    <property type="entry name" value="HTH_LACI_2"/>
    <property type="match status" value="1"/>
</dbReference>
<dbReference type="InterPro" id="IPR010982">
    <property type="entry name" value="Lambda_DNA-bd_dom_sf"/>
</dbReference>
<evidence type="ECO:0000256" key="1">
    <source>
        <dbReference type="ARBA" id="ARBA00023015"/>
    </source>
</evidence>
<dbReference type="Gene3D" id="3.40.50.2300">
    <property type="match status" value="2"/>
</dbReference>
<dbReference type="InterPro" id="IPR046335">
    <property type="entry name" value="LacI/GalR-like_sensor"/>
</dbReference>
<dbReference type="InterPro" id="IPR001387">
    <property type="entry name" value="Cro/C1-type_HTH"/>
</dbReference>